<feature type="transmembrane region" description="Helical" evidence="11">
    <location>
        <begin position="167"/>
        <end position="186"/>
    </location>
</feature>
<evidence type="ECO:0000313" key="13">
    <source>
        <dbReference type="Proteomes" id="UP001345013"/>
    </source>
</evidence>
<comment type="caution">
    <text evidence="12">The sequence shown here is derived from an EMBL/GenBank/DDBJ whole genome shotgun (WGS) entry which is preliminary data.</text>
</comment>
<evidence type="ECO:0000313" key="12">
    <source>
        <dbReference type="EMBL" id="KAK5079541.1"/>
    </source>
</evidence>
<comment type="function">
    <text evidence="9">Involved in the assembly of the cytochrome c oxidase complex.</text>
</comment>
<proteinExistence type="inferred from homology"/>
<keyword evidence="4 11" id="KW-0812">Transmembrane</keyword>
<feature type="compositionally biased region" description="Low complexity" evidence="10">
    <location>
        <begin position="34"/>
        <end position="56"/>
    </location>
</feature>
<evidence type="ECO:0000256" key="5">
    <source>
        <dbReference type="ARBA" id="ARBA00022792"/>
    </source>
</evidence>
<evidence type="ECO:0000256" key="9">
    <source>
        <dbReference type="PIRNR" id="PIRNR007871"/>
    </source>
</evidence>
<feature type="compositionally biased region" description="Basic residues" evidence="10">
    <location>
        <begin position="235"/>
        <end position="244"/>
    </location>
</feature>
<dbReference type="PIRSF" id="PIRSF007871">
    <property type="entry name" value="Cox20"/>
    <property type="match status" value="1"/>
</dbReference>
<feature type="compositionally biased region" description="Basic and acidic residues" evidence="10">
    <location>
        <begin position="210"/>
        <end position="234"/>
    </location>
</feature>
<dbReference type="InterPro" id="IPR022533">
    <property type="entry name" value="Cox20"/>
</dbReference>
<evidence type="ECO:0000256" key="10">
    <source>
        <dbReference type="SAM" id="MobiDB-lite"/>
    </source>
</evidence>
<keyword evidence="7 9" id="KW-0496">Mitochondrion</keyword>
<feature type="region of interest" description="Disordered" evidence="10">
    <location>
        <begin position="1"/>
        <end position="109"/>
    </location>
</feature>
<evidence type="ECO:0000256" key="7">
    <source>
        <dbReference type="ARBA" id="ARBA00023128"/>
    </source>
</evidence>
<feature type="region of interest" description="Disordered" evidence="10">
    <location>
        <begin position="210"/>
        <end position="244"/>
    </location>
</feature>
<evidence type="ECO:0000256" key="3">
    <source>
        <dbReference type="ARBA" id="ARBA00017689"/>
    </source>
</evidence>
<comment type="similarity">
    <text evidence="2 9">Belongs to the COX20 family.</text>
</comment>
<feature type="transmembrane region" description="Helical" evidence="11">
    <location>
        <begin position="141"/>
        <end position="161"/>
    </location>
</feature>
<dbReference type="PANTHER" id="PTHR31586">
    <property type="entry name" value="CYTOCHROME C OXIDASE PROTEIN 20"/>
    <property type="match status" value="1"/>
</dbReference>
<dbReference type="Proteomes" id="UP001345013">
    <property type="component" value="Unassembled WGS sequence"/>
</dbReference>
<keyword evidence="13" id="KW-1185">Reference proteome</keyword>
<dbReference type="PANTHER" id="PTHR31586:SF1">
    <property type="entry name" value="CYTOCHROME C OXIDASE ASSEMBLY PROTEIN COX20, MITOCHONDRIAL"/>
    <property type="match status" value="1"/>
</dbReference>
<keyword evidence="6 11" id="KW-1133">Transmembrane helix</keyword>
<organism evidence="12 13">
    <name type="scientific">Lithohypha guttulata</name>
    <dbReference type="NCBI Taxonomy" id="1690604"/>
    <lineage>
        <taxon>Eukaryota</taxon>
        <taxon>Fungi</taxon>
        <taxon>Dikarya</taxon>
        <taxon>Ascomycota</taxon>
        <taxon>Pezizomycotina</taxon>
        <taxon>Eurotiomycetes</taxon>
        <taxon>Chaetothyriomycetidae</taxon>
        <taxon>Chaetothyriales</taxon>
        <taxon>Trichomeriaceae</taxon>
        <taxon>Lithohypha</taxon>
    </lineage>
</organism>
<dbReference type="Pfam" id="PF12597">
    <property type="entry name" value="Cox20"/>
    <property type="match status" value="1"/>
</dbReference>
<gene>
    <name evidence="12" type="ORF">LTR24_009171</name>
</gene>
<comment type="subcellular location">
    <subcellularLocation>
        <location evidence="1 9">Mitochondrion inner membrane</location>
    </subcellularLocation>
</comment>
<evidence type="ECO:0000256" key="4">
    <source>
        <dbReference type="ARBA" id="ARBA00022692"/>
    </source>
</evidence>
<evidence type="ECO:0000256" key="11">
    <source>
        <dbReference type="SAM" id="Phobius"/>
    </source>
</evidence>
<evidence type="ECO:0000256" key="8">
    <source>
        <dbReference type="ARBA" id="ARBA00023136"/>
    </source>
</evidence>
<keyword evidence="8 9" id="KW-0472">Membrane</keyword>
<evidence type="ECO:0000256" key="6">
    <source>
        <dbReference type="ARBA" id="ARBA00022989"/>
    </source>
</evidence>
<dbReference type="EMBL" id="JAVRRG010000187">
    <property type="protein sequence ID" value="KAK5079541.1"/>
    <property type="molecule type" value="Genomic_DNA"/>
</dbReference>
<evidence type="ECO:0000256" key="2">
    <source>
        <dbReference type="ARBA" id="ARBA00009575"/>
    </source>
</evidence>
<sequence>MAPSDPAIGTNPATPPPSNTFYRDPNNEHARTLSQTDTSASTSEQAQAQSQPQPDTQPDEQTRRPRRPRPKHDFPETQAGKLWKAFGNPEGGPVNELPGGTYNTAGGRPKEPSWRDAFNFDVITNPNRPAWYKTSCARDSLLVGIAAGGGVGGLGFIVRGLRRSLATSNYAAATFVLTAGGMYYWCEKRRQEEAKGMAAAVVGMRMLHEKKARDEAERKKQELETRRREEEERIRNKRWWKPWS</sequence>
<name>A0ABR0JYQ3_9EURO</name>
<keyword evidence="5 9" id="KW-0999">Mitochondrion inner membrane</keyword>
<evidence type="ECO:0000256" key="1">
    <source>
        <dbReference type="ARBA" id="ARBA00004273"/>
    </source>
</evidence>
<protein>
    <recommendedName>
        <fullName evidence="3 9">Cytochrome c oxidase assembly protein COX20, mitochondrial</fullName>
    </recommendedName>
</protein>
<reference evidence="12 13" key="1">
    <citation type="submission" date="2023-08" db="EMBL/GenBank/DDBJ databases">
        <title>Black Yeasts Isolated from many extreme environments.</title>
        <authorList>
            <person name="Coleine C."/>
            <person name="Stajich J.E."/>
            <person name="Selbmann L."/>
        </authorList>
    </citation>
    <scope>NUCLEOTIDE SEQUENCE [LARGE SCALE GENOMIC DNA]</scope>
    <source>
        <strain evidence="12 13">CCFEE 5885</strain>
    </source>
</reference>
<accession>A0ABR0JYQ3</accession>